<evidence type="ECO:0000256" key="9">
    <source>
        <dbReference type="ARBA" id="ARBA00022741"/>
    </source>
</evidence>
<comment type="similarity">
    <text evidence="3">Belongs to the etk/wzc family.</text>
</comment>
<evidence type="ECO:0000256" key="4">
    <source>
        <dbReference type="ARBA" id="ARBA00011903"/>
    </source>
</evidence>
<name>A0A399REX9_9PROT</name>
<comment type="subcellular location">
    <subcellularLocation>
        <location evidence="1">Cell inner membrane</location>
        <topology evidence="1">Multi-pass membrane protein</topology>
    </subcellularLocation>
</comment>
<proteinExistence type="inferred from homology"/>
<evidence type="ECO:0000259" key="19">
    <source>
        <dbReference type="Pfam" id="PF13614"/>
    </source>
</evidence>
<dbReference type="AlphaFoldDB" id="A0A399REX9"/>
<evidence type="ECO:0000256" key="2">
    <source>
        <dbReference type="ARBA" id="ARBA00007316"/>
    </source>
</evidence>
<dbReference type="SUPFAM" id="SSF52540">
    <property type="entry name" value="P-loop containing nucleoside triphosphate hydrolases"/>
    <property type="match status" value="1"/>
</dbReference>
<feature type="domain" description="AAA" evidence="19">
    <location>
        <begin position="534"/>
        <end position="647"/>
    </location>
</feature>
<evidence type="ECO:0000259" key="18">
    <source>
        <dbReference type="Pfam" id="PF02706"/>
    </source>
</evidence>
<evidence type="ECO:0000313" key="21">
    <source>
        <dbReference type="EMBL" id="RIJ29203.1"/>
    </source>
</evidence>
<dbReference type="Pfam" id="PF13614">
    <property type="entry name" value="AAA_31"/>
    <property type="match status" value="1"/>
</dbReference>
<evidence type="ECO:0000256" key="17">
    <source>
        <dbReference type="SAM" id="Phobius"/>
    </source>
</evidence>
<gene>
    <name evidence="21" type="ORF">D1222_12695</name>
</gene>
<dbReference type="NCBIfam" id="TIGR01007">
    <property type="entry name" value="eps_fam"/>
    <property type="match status" value="1"/>
</dbReference>
<dbReference type="CDD" id="cd05387">
    <property type="entry name" value="BY-kinase"/>
    <property type="match status" value="1"/>
</dbReference>
<evidence type="ECO:0000256" key="5">
    <source>
        <dbReference type="ARBA" id="ARBA00022475"/>
    </source>
</evidence>
<keyword evidence="12 17" id="KW-1133">Transmembrane helix</keyword>
<evidence type="ECO:0000256" key="16">
    <source>
        <dbReference type="SAM" id="Coils"/>
    </source>
</evidence>
<keyword evidence="11" id="KW-0067">ATP-binding</keyword>
<evidence type="ECO:0000256" key="3">
    <source>
        <dbReference type="ARBA" id="ARBA00008883"/>
    </source>
</evidence>
<dbReference type="OrthoDB" id="230260at2"/>
<keyword evidence="5" id="KW-1003">Cell membrane</keyword>
<keyword evidence="13 17" id="KW-0472">Membrane</keyword>
<reference evidence="21 22" key="1">
    <citation type="submission" date="2018-08" db="EMBL/GenBank/DDBJ databases">
        <title>Henriciella mobilis sp. nov., isolated from seawater.</title>
        <authorList>
            <person name="Cheng H."/>
            <person name="Wu Y.-H."/>
            <person name="Xu X.-W."/>
            <person name="Guo L.-L."/>
        </authorList>
    </citation>
    <scope>NUCLEOTIDE SEQUENCE [LARGE SCALE GENOMIC DNA]</scope>
    <source>
        <strain evidence="21 22">CCUG67844</strain>
    </source>
</reference>
<dbReference type="Pfam" id="PF13807">
    <property type="entry name" value="GNVR"/>
    <property type="match status" value="1"/>
</dbReference>
<evidence type="ECO:0000256" key="14">
    <source>
        <dbReference type="ARBA" id="ARBA00023137"/>
    </source>
</evidence>
<keyword evidence="10 21" id="KW-0418">Kinase</keyword>
<dbReference type="InterPro" id="IPR032807">
    <property type="entry name" value="GNVR"/>
</dbReference>
<evidence type="ECO:0000313" key="22">
    <source>
        <dbReference type="Proteomes" id="UP000265845"/>
    </source>
</evidence>
<dbReference type="EC" id="2.7.10.2" evidence="4"/>
<dbReference type="InterPro" id="IPR025669">
    <property type="entry name" value="AAA_dom"/>
</dbReference>
<feature type="transmembrane region" description="Helical" evidence="17">
    <location>
        <begin position="57"/>
        <end position="75"/>
    </location>
</feature>
<dbReference type="PANTHER" id="PTHR32309:SF13">
    <property type="entry name" value="FERRIC ENTEROBACTIN TRANSPORT PROTEIN FEPE"/>
    <property type="match status" value="1"/>
</dbReference>
<dbReference type="GO" id="GO:0005524">
    <property type="term" value="F:ATP binding"/>
    <property type="evidence" value="ECO:0007669"/>
    <property type="project" value="UniProtKB-KW"/>
</dbReference>
<keyword evidence="6" id="KW-0997">Cell inner membrane</keyword>
<comment type="similarity">
    <text evidence="2">Belongs to the CpsD/CapB family.</text>
</comment>
<evidence type="ECO:0000256" key="1">
    <source>
        <dbReference type="ARBA" id="ARBA00004429"/>
    </source>
</evidence>
<feature type="coiled-coil region" evidence="16">
    <location>
        <begin position="213"/>
        <end position="286"/>
    </location>
</feature>
<accession>A0A399REX9</accession>
<organism evidence="21 22">
    <name type="scientific">Henriciella algicola</name>
    <dbReference type="NCBI Taxonomy" id="1608422"/>
    <lineage>
        <taxon>Bacteria</taxon>
        <taxon>Pseudomonadati</taxon>
        <taxon>Pseudomonadota</taxon>
        <taxon>Alphaproteobacteria</taxon>
        <taxon>Hyphomonadales</taxon>
        <taxon>Hyphomonadaceae</taxon>
        <taxon>Henriciella</taxon>
    </lineage>
</organism>
<comment type="caution">
    <text evidence="21">The sequence shown here is derived from an EMBL/GenBank/DDBJ whole genome shotgun (WGS) entry which is preliminary data.</text>
</comment>
<comment type="catalytic activity">
    <reaction evidence="15">
        <text>L-tyrosyl-[protein] + ATP = O-phospho-L-tyrosyl-[protein] + ADP + H(+)</text>
        <dbReference type="Rhea" id="RHEA:10596"/>
        <dbReference type="Rhea" id="RHEA-COMP:10136"/>
        <dbReference type="Rhea" id="RHEA-COMP:20101"/>
        <dbReference type="ChEBI" id="CHEBI:15378"/>
        <dbReference type="ChEBI" id="CHEBI:30616"/>
        <dbReference type="ChEBI" id="CHEBI:46858"/>
        <dbReference type="ChEBI" id="CHEBI:61978"/>
        <dbReference type="ChEBI" id="CHEBI:456216"/>
        <dbReference type="EC" id="2.7.10.2"/>
    </reaction>
</comment>
<dbReference type="InterPro" id="IPR003856">
    <property type="entry name" value="LPS_length_determ_N"/>
</dbReference>
<dbReference type="GO" id="GO:0005886">
    <property type="term" value="C:plasma membrane"/>
    <property type="evidence" value="ECO:0007669"/>
    <property type="project" value="UniProtKB-SubCell"/>
</dbReference>
<dbReference type="EMBL" id="QWGA01000007">
    <property type="protein sequence ID" value="RIJ29203.1"/>
    <property type="molecule type" value="Genomic_DNA"/>
</dbReference>
<dbReference type="Proteomes" id="UP000265845">
    <property type="component" value="Unassembled WGS sequence"/>
</dbReference>
<evidence type="ECO:0000256" key="8">
    <source>
        <dbReference type="ARBA" id="ARBA00022692"/>
    </source>
</evidence>
<dbReference type="Gene3D" id="3.40.50.300">
    <property type="entry name" value="P-loop containing nucleotide triphosphate hydrolases"/>
    <property type="match status" value="1"/>
</dbReference>
<feature type="domain" description="Tyrosine-protein kinase G-rich" evidence="20">
    <location>
        <begin position="389"/>
        <end position="459"/>
    </location>
</feature>
<evidence type="ECO:0000256" key="7">
    <source>
        <dbReference type="ARBA" id="ARBA00022679"/>
    </source>
</evidence>
<feature type="domain" description="Polysaccharide chain length determinant N-terminal" evidence="18">
    <location>
        <begin position="43"/>
        <end position="131"/>
    </location>
</feature>
<keyword evidence="16" id="KW-0175">Coiled coil</keyword>
<keyword evidence="22" id="KW-1185">Reference proteome</keyword>
<evidence type="ECO:0000256" key="15">
    <source>
        <dbReference type="ARBA" id="ARBA00051245"/>
    </source>
</evidence>
<dbReference type="InterPro" id="IPR005702">
    <property type="entry name" value="Wzc-like_C"/>
</dbReference>
<keyword evidence="14" id="KW-0829">Tyrosine-protein kinase</keyword>
<keyword evidence="9" id="KW-0547">Nucleotide-binding</keyword>
<evidence type="ECO:0000256" key="12">
    <source>
        <dbReference type="ARBA" id="ARBA00022989"/>
    </source>
</evidence>
<sequence>MNYDRFESLPERNGRPSALAHARRYERFEATHPEEGDLHEDGFNFWEVVRIVLRRKWMILAITILGVAAAVVLTLRVTPLYKAMTTIEVQREETRIIEGASVDPAVVADDQYMATQYALLQSRSLAERVAEVLNLPSDERYADQNLPRDERLGEAATKIVNNIRVRPEGRSRVINVEFISPYPGETARIANALVENFIQTNLERKYNTTAFARDFVEERLQTTKQALEESERRLVEYAASEDILEIDTEGGGSLDATSIVSLNQELAAAESARIDAEQRYREAQNNLTTRAMLESEDLSRLRTRRSELNAEYQEKLGTFKPGYPEMEQLQARIESIDAEIEIEREAIIAALGAEYNAAQAREKSLRDRVGELRGELQDLRDRRIDYTIIQREVDTNRTQYEALLQRMKEISIASGVGSSQVSIIDRAIVPDAPFKPNLQRSLLQALILSLALGVGLAFALNYIDDTIKSPDDVKNKLGLPAIGVVPKVRNTTDIVTSELADPRSAVSEAFFSTRTALQFTTSSGAPRSLLMTSTRPGEGKTSSTIALAMAFAKIGQRVLIIDADMRKPSFVADSGASIGLSGMLTREADLLDNIVASRHQGLFLLPAGVIPPNPAELLSSPRLKAVIAEAEQAFDIVLVDSPPVLSFTDAPLLGSLCEGAAIIIQSGAIRTPQATRTIGRLMESHSNLLGAILTKFDAKKVGYDSAYYYYSYSAKGAYAYREPAIPNKESIRRKVHLFSDSDSAPQIFDSEN</sequence>
<evidence type="ECO:0000256" key="11">
    <source>
        <dbReference type="ARBA" id="ARBA00022840"/>
    </source>
</evidence>
<keyword evidence="8 17" id="KW-0812">Transmembrane</keyword>
<evidence type="ECO:0000256" key="10">
    <source>
        <dbReference type="ARBA" id="ARBA00022777"/>
    </source>
</evidence>
<dbReference type="GO" id="GO:0004715">
    <property type="term" value="F:non-membrane spanning protein tyrosine kinase activity"/>
    <property type="evidence" value="ECO:0007669"/>
    <property type="project" value="UniProtKB-EC"/>
</dbReference>
<dbReference type="Pfam" id="PF02706">
    <property type="entry name" value="Wzz"/>
    <property type="match status" value="1"/>
</dbReference>
<dbReference type="RefSeq" id="WP_119454617.1">
    <property type="nucleotide sequence ID" value="NZ_QWGA01000007.1"/>
</dbReference>
<evidence type="ECO:0000256" key="13">
    <source>
        <dbReference type="ARBA" id="ARBA00023136"/>
    </source>
</evidence>
<evidence type="ECO:0000259" key="20">
    <source>
        <dbReference type="Pfam" id="PF13807"/>
    </source>
</evidence>
<protein>
    <recommendedName>
        <fullName evidence="4">non-specific protein-tyrosine kinase</fullName>
        <ecNumber evidence="4">2.7.10.2</ecNumber>
    </recommendedName>
</protein>
<feature type="coiled-coil region" evidence="16">
    <location>
        <begin position="326"/>
        <end position="382"/>
    </location>
</feature>
<dbReference type="InterPro" id="IPR050445">
    <property type="entry name" value="Bact_polysacc_biosynth/exp"/>
</dbReference>
<keyword evidence="7 21" id="KW-0808">Transferase</keyword>
<evidence type="ECO:0000256" key="6">
    <source>
        <dbReference type="ARBA" id="ARBA00022519"/>
    </source>
</evidence>
<dbReference type="PANTHER" id="PTHR32309">
    <property type="entry name" value="TYROSINE-PROTEIN KINASE"/>
    <property type="match status" value="1"/>
</dbReference>
<dbReference type="InterPro" id="IPR027417">
    <property type="entry name" value="P-loop_NTPase"/>
</dbReference>